<dbReference type="RefSeq" id="WP_184307349.1">
    <property type="nucleotide sequence ID" value="NZ_JACHEN010000001.1"/>
</dbReference>
<gene>
    <name evidence="2" type="ORF">HNQ80_000253</name>
</gene>
<feature type="domain" description="DUF6305" evidence="1">
    <location>
        <begin position="46"/>
        <end position="198"/>
    </location>
</feature>
<accession>A0A841KJY9</accession>
<comment type="caution">
    <text evidence="2">The sequence shown here is derived from an EMBL/GenBank/DDBJ whole genome shotgun (WGS) entry which is preliminary data.</text>
</comment>
<sequence>MKIRYFMTIPLIALVMTFILDAAIIDKKREMNILLLPSLPKPIAKEYVLITSAGQGTDAYIITDIANKLMIHNYFMPQAKEEDLEGAQTLVFVVGYSAIGEKLHGISHDDEKQRIIGLLKKAEKKNMVVITIYIGGKQRHEKRTEDLLSLIIPKTDYLIGTKEANKDNFLSELTKNSRIPITLVNEINDLSEPFSSAFR</sequence>
<protein>
    <recommendedName>
        <fullName evidence="1">DUF6305 domain-containing protein</fullName>
    </recommendedName>
</protein>
<dbReference type="EMBL" id="JACHEN010000001">
    <property type="protein sequence ID" value="MBB6214184.1"/>
    <property type="molecule type" value="Genomic_DNA"/>
</dbReference>
<evidence type="ECO:0000259" key="1">
    <source>
        <dbReference type="Pfam" id="PF19823"/>
    </source>
</evidence>
<dbReference type="InterPro" id="IPR046272">
    <property type="entry name" value="DUF6305"/>
</dbReference>
<evidence type="ECO:0000313" key="3">
    <source>
        <dbReference type="Proteomes" id="UP000579281"/>
    </source>
</evidence>
<name>A0A841KJY9_9FIRM</name>
<proteinExistence type="predicted"/>
<dbReference type="AlphaFoldDB" id="A0A841KJY9"/>
<keyword evidence="3" id="KW-1185">Reference proteome</keyword>
<reference evidence="2 3" key="1">
    <citation type="submission" date="2020-08" db="EMBL/GenBank/DDBJ databases">
        <title>Genomic Encyclopedia of Type Strains, Phase IV (KMG-IV): sequencing the most valuable type-strain genomes for metagenomic binning, comparative biology and taxonomic classification.</title>
        <authorList>
            <person name="Goeker M."/>
        </authorList>
    </citation>
    <scope>NUCLEOTIDE SEQUENCE [LARGE SCALE GENOMIC DNA]</scope>
    <source>
        <strain evidence="2 3">DSM 103526</strain>
    </source>
</reference>
<evidence type="ECO:0000313" key="2">
    <source>
        <dbReference type="EMBL" id="MBB6214184.1"/>
    </source>
</evidence>
<dbReference type="Pfam" id="PF19823">
    <property type="entry name" value="DUF6305"/>
    <property type="match status" value="1"/>
</dbReference>
<dbReference type="Proteomes" id="UP000579281">
    <property type="component" value="Unassembled WGS sequence"/>
</dbReference>
<organism evidence="2 3">
    <name type="scientific">Anaerosolibacter carboniphilus</name>
    <dbReference type="NCBI Taxonomy" id="1417629"/>
    <lineage>
        <taxon>Bacteria</taxon>
        <taxon>Bacillati</taxon>
        <taxon>Bacillota</taxon>
        <taxon>Clostridia</taxon>
        <taxon>Peptostreptococcales</taxon>
        <taxon>Thermotaleaceae</taxon>
        <taxon>Anaerosolibacter</taxon>
    </lineage>
</organism>